<dbReference type="Proteomes" id="UP000197024">
    <property type="component" value="Chromosome"/>
</dbReference>
<dbReference type="Proteomes" id="UP000596117">
    <property type="component" value="Chromosome"/>
</dbReference>
<sequence>MRLPQARLDQVLDRFHQVEARLSSVNGGAATDGAEIVRLSKEHAELKPVADAVQALARARAEADDLKAMAADPEMAALAADELDALTERLPTLEREVALLLAPRDADENASAVLEVRAGTGGDEAALFAGDLFRMYSRYAQSRGWRVEIDSAAEGDAGGFKEIIATVSGEGVFGRLKFESGVHRVQRVPTTEAGGRIHTSAATVAVLPEVEDVEIEILDKDIRIDTYRSSGAGGQHVNKTDSAVRITHLPTGIVATSSEKSQHVNRDKAMKNLRVRLYDMQRQAKDAARSDARKSQVGSGDRSERIRTYNFPQGRVTDHRIGLTLHSLPQILEGDLDPMLNALIAEDQAARLADLEAELG</sequence>
<comment type="PTM">
    <text evidence="7">Methylated by PrmC. Methylation increases the termination efficiency of RF1.</text>
</comment>
<evidence type="ECO:0000313" key="14">
    <source>
        <dbReference type="EMBL" id="QQB88804.1"/>
    </source>
</evidence>
<evidence type="ECO:0000256" key="4">
    <source>
        <dbReference type="ARBA" id="ARBA00022481"/>
    </source>
</evidence>
<evidence type="ECO:0000259" key="11">
    <source>
        <dbReference type="PROSITE" id="PS00745"/>
    </source>
</evidence>
<reference evidence="12 15" key="1">
    <citation type="submission" date="2017-06" db="EMBL/GenBank/DDBJ databases">
        <title>Biodegradation of gentamicin by bacterial consortia AMQD4 in synthetic medium and raw gentamicin sewage.</title>
        <authorList>
            <person name="Chang H."/>
            <person name="Feng Y."/>
            <person name="Li Z."/>
            <person name="Xue J."/>
            <person name="Cheng D."/>
        </authorList>
    </citation>
    <scope>NUCLEOTIDE SEQUENCE [LARGE SCALE GENOMIC DNA]</scope>
    <source>
        <strain evidence="12 15">BZC3</strain>
    </source>
</reference>
<evidence type="ECO:0000313" key="15">
    <source>
        <dbReference type="Proteomes" id="UP000197024"/>
    </source>
</evidence>
<dbReference type="Proteomes" id="UP000287388">
    <property type="component" value="Chromosome"/>
</dbReference>
<organism evidence="12 15">
    <name type="scientific">Brevundimonas diminuta</name>
    <name type="common">Pseudomonas diminuta</name>
    <dbReference type="NCBI Taxonomy" id="293"/>
    <lineage>
        <taxon>Bacteria</taxon>
        <taxon>Pseudomonadati</taxon>
        <taxon>Pseudomonadota</taxon>
        <taxon>Alphaproteobacteria</taxon>
        <taxon>Caulobacterales</taxon>
        <taxon>Caulobacteraceae</taxon>
        <taxon>Brevundimonas</taxon>
    </lineage>
</organism>
<feature type="modified residue" description="N5-methylglutamine" evidence="7">
    <location>
        <position position="235"/>
    </location>
</feature>
<reference evidence="14 17" key="4">
    <citation type="submission" date="2020-12" db="EMBL/GenBank/DDBJ databases">
        <title>FDA dAtabase for Regulatory Grade micrObial Sequences (FDA-ARGOS): Supporting development and validation of Infectious Disease Dx tests.</title>
        <authorList>
            <person name="Kerrigan L."/>
            <person name="Long C."/>
            <person name="Tallon L."/>
            <person name="Sadzewicz L."/>
            <person name="Zhao X."/>
            <person name="Boylan J."/>
            <person name="Ott S."/>
            <person name="Bowen H."/>
            <person name="Vavikolanu K."/>
            <person name="Mehta A."/>
            <person name="Aluvathingal J."/>
            <person name="Nadendla S."/>
            <person name="Yan Y."/>
            <person name="Sichtig H."/>
        </authorList>
    </citation>
    <scope>NUCLEOTIDE SEQUENCE [LARGE SCALE GENOMIC DNA]</scope>
    <source>
        <strain evidence="14 17">FDAARGOS_1026</strain>
    </source>
</reference>
<dbReference type="Gene3D" id="3.30.160.20">
    <property type="match status" value="1"/>
</dbReference>
<dbReference type="STRING" id="293.GCA_000988015_01536"/>
<evidence type="ECO:0000313" key="12">
    <source>
        <dbReference type="EMBL" id="ASD27261.1"/>
    </source>
</evidence>
<evidence type="ECO:0000256" key="8">
    <source>
        <dbReference type="NCBIfam" id="TIGR00019"/>
    </source>
</evidence>
<evidence type="ECO:0000256" key="2">
    <source>
        <dbReference type="ARBA" id="ARBA00004496"/>
    </source>
</evidence>
<dbReference type="PANTHER" id="PTHR43804:SF7">
    <property type="entry name" value="LD18447P"/>
    <property type="match status" value="1"/>
</dbReference>
<evidence type="ECO:0000256" key="3">
    <source>
        <dbReference type="ARBA" id="ARBA00010835"/>
    </source>
</evidence>
<dbReference type="Gene3D" id="6.10.140.1950">
    <property type="match status" value="1"/>
</dbReference>
<dbReference type="HAMAP" id="MF_00093">
    <property type="entry name" value="Rel_fac_1"/>
    <property type="match status" value="1"/>
</dbReference>
<evidence type="ECO:0000256" key="9">
    <source>
        <dbReference type="SAM" id="Coils"/>
    </source>
</evidence>
<dbReference type="SMART" id="SM00937">
    <property type="entry name" value="PCRF"/>
    <property type="match status" value="1"/>
</dbReference>
<evidence type="ECO:0000256" key="10">
    <source>
        <dbReference type="SAM" id="MobiDB-lite"/>
    </source>
</evidence>
<dbReference type="InterPro" id="IPR045853">
    <property type="entry name" value="Pep_chain_release_fac_I_sf"/>
</dbReference>
<evidence type="ECO:0000313" key="16">
    <source>
        <dbReference type="Proteomes" id="UP000287388"/>
    </source>
</evidence>
<proteinExistence type="inferred from homology"/>
<feature type="compositionally biased region" description="Basic and acidic residues" evidence="10">
    <location>
        <begin position="284"/>
        <end position="294"/>
    </location>
</feature>
<dbReference type="InterPro" id="IPR050057">
    <property type="entry name" value="Prokaryotic/Mito_RF"/>
</dbReference>
<dbReference type="Pfam" id="PF00472">
    <property type="entry name" value="RF-1"/>
    <property type="match status" value="1"/>
</dbReference>
<dbReference type="NCBIfam" id="TIGR00019">
    <property type="entry name" value="prfA"/>
    <property type="match status" value="1"/>
</dbReference>
<feature type="region of interest" description="Disordered" evidence="10">
    <location>
        <begin position="284"/>
        <end position="311"/>
    </location>
</feature>
<dbReference type="EMBL" id="CP021995">
    <property type="protein sequence ID" value="ASD27261.1"/>
    <property type="molecule type" value="Genomic_DNA"/>
</dbReference>
<evidence type="ECO:0000313" key="13">
    <source>
        <dbReference type="EMBL" id="QAT13832.1"/>
    </source>
</evidence>
<name>A0A1Z3LYJ0_BREDI</name>
<dbReference type="Pfam" id="PF03462">
    <property type="entry name" value="PCRF"/>
    <property type="match status" value="1"/>
</dbReference>
<dbReference type="FunFam" id="3.30.160.20:FF:000004">
    <property type="entry name" value="Peptide chain release factor 1"/>
    <property type="match status" value="1"/>
</dbReference>
<dbReference type="FunFam" id="3.30.70.1660:FF:000002">
    <property type="entry name" value="Peptide chain release factor 1"/>
    <property type="match status" value="1"/>
</dbReference>
<keyword evidence="4 7" id="KW-0488">Methylation</keyword>
<dbReference type="GO" id="GO:0005829">
    <property type="term" value="C:cytosol"/>
    <property type="evidence" value="ECO:0007669"/>
    <property type="project" value="UniProtKB-ARBA"/>
</dbReference>
<dbReference type="EMBL" id="CP066026">
    <property type="protein sequence ID" value="QQB88804.1"/>
    <property type="molecule type" value="Genomic_DNA"/>
</dbReference>
<dbReference type="GO" id="GO:0016149">
    <property type="term" value="F:translation release factor activity, codon specific"/>
    <property type="evidence" value="ECO:0007669"/>
    <property type="project" value="UniProtKB-UniRule"/>
</dbReference>
<dbReference type="SUPFAM" id="SSF75620">
    <property type="entry name" value="Release factor"/>
    <property type="match status" value="1"/>
</dbReference>
<comment type="subcellular location">
    <subcellularLocation>
        <location evidence="2 7">Cytoplasm</location>
    </subcellularLocation>
</comment>
<accession>A0A1Z3LYJ0</accession>
<evidence type="ECO:0000256" key="7">
    <source>
        <dbReference type="HAMAP-Rule" id="MF_00093"/>
    </source>
</evidence>
<feature type="domain" description="Prokaryotic-type class I peptide chain release factors" evidence="11">
    <location>
        <begin position="228"/>
        <end position="244"/>
    </location>
</feature>
<feature type="coiled-coil region" evidence="9">
    <location>
        <begin position="49"/>
        <end position="96"/>
    </location>
</feature>
<dbReference type="FunFam" id="3.30.70.1660:FF:000004">
    <property type="entry name" value="Peptide chain release factor 1"/>
    <property type="match status" value="1"/>
</dbReference>
<comment type="similarity">
    <text evidence="3 7">Belongs to the prokaryotic/mitochondrial release factor family.</text>
</comment>
<comment type="function">
    <text evidence="1 7">Peptide chain release factor 1 directs the termination of translation in response to the peptide chain termination codons UAG and UAA.</text>
</comment>
<dbReference type="InterPro" id="IPR004373">
    <property type="entry name" value="RF-1"/>
</dbReference>
<dbReference type="InterPro" id="IPR005139">
    <property type="entry name" value="PCRF"/>
</dbReference>
<evidence type="ECO:0000256" key="1">
    <source>
        <dbReference type="ARBA" id="ARBA00002986"/>
    </source>
</evidence>
<dbReference type="PROSITE" id="PS00745">
    <property type="entry name" value="RF_PROK_I"/>
    <property type="match status" value="1"/>
</dbReference>
<keyword evidence="5 7" id="KW-0963">Cytoplasm</keyword>
<gene>
    <name evidence="7 14" type="primary">prfA</name>
    <name evidence="12" type="ORF">CD943_10400</name>
    <name evidence="13" type="ORF">EQG53_05360</name>
    <name evidence="14" type="ORF">I6H83_17070</name>
</gene>
<dbReference type="RefSeq" id="WP_088410982.1">
    <property type="nucleotide sequence ID" value="NZ_BJNC01000010.1"/>
</dbReference>
<evidence type="ECO:0000313" key="17">
    <source>
        <dbReference type="Proteomes" id="UP000596117"/>
    </source>
</evidence>
<dbReference type="KEGG" id="bdm:EQG53_05360"/>
<evidence type="ECO:0000256" key="6">
    <source>
        <dbReference type="ARBA" id="ARBA00022917"/>
    </source>
</evidence>
<dbReference type="NCBIfam" id="NF001859">
    <property type="entry name" value="PRK00591.1"/>
    <property type="match status" value="1"/>
</dbReference>
<dbReference type="AlphaFoldDB" id="A0A1Z3LYJ0"/>
<reference evidence="13 16" key="3">
    <citation type="submission" date="2019-01" db="EMBL/GenBank/DDBJ databases">
        <title>Brevundimonas diminuta Genome sequencing and assembly.</title>
        <authorList>
            <person name="Chen H."/>
        </authorList>
    </citation>
    <scope>NUCLEOTIDE SEQUENCE [LARGE SCALE GENOMIC DNA]</scope>
    <source>
        <strain evidence="13">ATCC</strain>
        <strain evidence="16">ATCC(B) 19146</strain>
    </source>
</reference>
<dbReference type="InterPro" id="IPR000352">
    <property type="entry name" value="Pep_chain_release_fac_I"/>
</dbReference>
<evidence type="ECO:0000256" key="5">
    <source>
        <dbReference type="ARBA" id="ARBA00022490"/>
    </source>
</evidence>
<dbReference type="EMBL" id="CP035093">
    <property type="protein sequence ID" value="QAT13832.1"/>
    <property type="molecule type" value="Genomic_DNA"/>
</dbReference>
<keyword evidence="9" id="KW-0175">Coiled coil</keyword>
<dbReference type="Gene3D" id="3.30.70.1660">
    <property type="match status" value="1"/>
</dbReference>
<keyword evidence="17" id="KW-1185">Reference proteome</keyword>
<protein>
    <recommendedName>
        <fullName evidence="7 8">Peptide chain release factor 1</fullName>
        <shortName evidence="7">RF-1</shortName>
    </recommendedName>
</protein>
<keyword evidence="6 7" id="KW-0648">Protein biosynthesis</keyword>
<dbReference type="PANTHER" id="PTHR43804">
    <property type="entry name" value="LD18447P"/>
    <property type="match status" value="1"/>
</dbReference>
<reference evidence="12 15" key="2">
    <citation type="submission" date="2017-06" db="EMBL/GenBank/DDBJ databases">
        <authorList>
            <person name="Kim H.J."/>
            <person name="Triplett B.A."/>
        </authorList>
    </citation>
    <scope>NUCLEOTIDE SEQUENCE [LARGE SCALE GENOMIC DNA]</scope>
    <source>
        <strain evidence="12 15">BZC3</strain>
    </source>
</reference>